<comment type="caution">
    <text evidence="2">The sequence shown here is derived from an EMBL/GenBank/DDBJ whole genome shotgun (WGS) entry which is preliminary data.</text>
</comment>
<gene>
    <name evidence="2" type="ORF">GCM10008938_18370</name>
</gene>
<organism evidence="2 3">
    <name type="scientific">Deinococcus roseus</name>
    <dbReference type="NCBI Taxonomy" id="392414"/>
    <lineage>
        <taxon>Bacteria</taxon>
        <taxon>Thermotogati</taxon>
        <taxon>Deinococcota</taxon>
        <taxon>Deinococci</taxon>
        <taxon>Deinococcales</taxon>
        <taxon>Deinococcaceae</taxon>
        <taxon>Deinococcus</taxon>
    </lineage>
</organism>
<sequence>MRGLTPEAMVLEEIRQKKLVTPEEYLLIQTYIQTRTDHTSASQIRDIHEAFQQGQISETTYQDTKAKLITRIRKEVKTREIAPLAPEEEPEKPRSRPLPLLALLAVGLVVLGLWVSGVFGVPDTVSARTVSQLVEQPSGTLPMESFRQPDGTYSFDYPVTTLGQNSHMVWFSSQKWWLRIENPQIEAADLGRAREVSSGLWKVQSKLGTLYVAEGSTGMHIRSEVFQQELAGMP</sequence>
<evidence type="ECO:0008006" key="4">
    <source>
        <dbReference type="Google" id="ProtNLM"/>
    </source>
</evidence>
<evidence type="ECO:0000313" key="2">
    <source>
        <dbReference type="EMBL" id="GGJ32474.1"/>
    </source>
</evidence>
<dbReference type="RefSeq" id="WP_189002388.1">
    <property type="nucleotide sequence ID" value="NZ_BMOD01000005.1"/>
</dbReference>
<keyword evidence="3" id="KW-1185">Reference proteome</keyword>
<dbReference type="EMBL" id="BMOD01000005">
    <property type="protein sequence ID" value="GGJ32474.1"/>
    <property type="molecule type" value="Genomic_DNA"/>
</dbReference>
<accession>A0ABQ2CY62</accession>
<keyword evidence="1" id="KW-0472">Membrane</keyword>
<protein>
    <recommendedName>
        <fullName evidence="4">Anti-sigma factor</fullName>
    </recommendedName>
</protein>
<keyword evidence="1" id="KW-1133">Transmembrane helix</keyword>
<reference evidence="3" key="1">
    <citation type="journal article" date="2019" name="Int. J. Syst. Evol. Microbiol.">
        <title>The Global Catalogue of Microorganisms (GCM) 10K type strain sequencing project: providing services to taxonomists for standard genome sequencing and annotation.</title>
        <authorList>
            <consortium name="The Broad Institute Genomics Platform"/>
            <consortium name="The Broad Institute Genome Sequencing Center for Infectious Disease"/>
            <person name="Wu L."/>
            <person name="Ma J."/>
        </authorList>
    </citation>
    <scope>NUCLEOTIDE SEQUENCE [LARGE SCALE GENOMIC DNA]</scope>
    <source>
        <strain evidence="3">JCM 14370</strain>
    </source>
</reference>
<keyword evidence="1" id="KW-0812">Transmembrane</keyword>
<name>A0ABQ2CY62_9DEIO</name>
<dbReference type="Proteomes" id="UP000632222">
    <property type="component" value="Unassembled WGS sequence"/>
</dbReference>
<evidence type="ECO:0000256" key="1">
    <source>
        <dbReference type="SAM" id="Phobius"/>
    </source>
</evidence>
<evidence type="ECO:0000313" key="3">
    <source>
        <dbReference type="Proteomes" id="UP000632222"/>
    </source>
</evidence>
<feature type="transmembrane region" description="Helical" evidence="1">
    <location>
        <begin position="100"/>
        <end position="121"/>
    </location>
</feature>
<proteinExistence type="predicted"/>